<dbReference type="PIRSF" id="PIRSF000495">
    <property type="entry name" value="Amidotransf_hisH"/>
    <property type="match status" value="1"/>
</dbReference>
<dbReference type="EC" id="3.5.1.2" evidence="12"/>
<feature type="active site" evidence="12 13">
    <location>
        <position position="178"/>
    </location>
</feature>
<dbReference type="RefSeq" id="WP_057952851.1">
    <property type="nucleotide sequence ID" value="NZ_CP013118.1"/>
</dbReference>
<dbReference type="PATRIC" id="fig|1307839.3.peg.1848"/>
<keyword evidence="16" id="KW-1185">Reference proteome</keyword>
<dbReference type="Proteomes" id="UP000064893">
    <property type="component" value="Chromosome"/>
</dbReference>
<dbReference type="AlphaFoldDB" id="A0A0S2HZ96"/>
<dbReference type="OrthoDB" id="9807137at2"/>
<keyword evidence="8 12" id="KW-0368">Histidine biosynthesis</keyword>
<comment type="subcellular location">
    <subcellularLocation>
        <location evidence="1 12">Cytoplasm</location>
    </subcellularLocation>
</comment>
<dbReference type="PANTHER" id="PTHR42701">
    <property type="entry name" value="IMIDAZOLE GLYCEROL PHOSPHATE SYNTHASE SUBUNIT HISH"/>
    <property type="match status" value="1"/>
</dbReference>
<feature type="active site" evidence="12 13">
    <location>
        <position position="176"/>
    </location>
</feature>
<dbReference type="NCBIfam" id="TIGR01855">
    <property type="entry name" value="IMP_synth_hisH"/>
    <property type="match status" value="1"/>
</dbReference>
<evidence type="ECO:0000256" key="6">
    <source>
        <dbReference type="ARBA" id="ARBA00022801"/>
    </source>
</evidence>
<dbReference type="GO" id="GO:0005737">
    <property type="term" value="C:cytoplasm"/>
    <property type="evidence" value="ECO:0007669"/>
    <property type="project" value="UniProtKB-SubCell"/>
</dbReference>
<comment type="pathway">
    <text evidence="2 12">Amino-acid biosynthesis; L-histidine biosynthesis; L-histidine from 5-phospho-alpha-D-ribose 1-diphosphate: step 5/9.</text>
</comment>
<dbReference type="PROSITE" id="PS51273">
    <property type="entry name" value="GATASE_TYPE_1"/>
    <property type="match status" value="1"/>
</dbReference>
<dbReference type="InterPro" id="IPR017926">
    <property type="entry name" value="GATASE"/>
</dbReference>
<keyword evidence="5 12" id="KW-0028">Amino-acid biosynthesis</keyword>
<dbReference type="GO" id="GO:0004359">
    <property type="term" value="F:glutaminase activity"/>
    <property type="evidence" value="ECO:0007669"/>
    <property type="project" value="UniProtKB-EC"/>
</dbReference>
<proteinExistence type="inferred from homology"/>
<dbReference type="EMBL" id="CP013118">
    <property type="protein sequence ID" value="ALO15386.1"/>
    <property type="molecule type" value="Genomic_DNA"/>
</dbReference>
<dbReference type="GO" id="GO:0016829">
    <property type="term" value="F:lyase activity"/>
    <property type="evidence" value="ECO:0007669"/>
    <property type="project" value="UniProtKB-KW"/>
</dbReference>
<evidence type="ECO:0000256" key="13">
    <source>
        <dbReference type="PIRSR" id="PIRSR000495-1"/>
    </source>
</evidence>
<keyword evidence="6 12" id="KW-0378">Hydrolase</keyword>
<evidence type="ECO:0000256" key="2">
    <source>
        <dbReference type="ARBA" id="ARBA00005091"/>
    </source>
</evidence>
<dbReference type="InterPro" id="IPR029062">
    <property type="entry name" value="Class_I_gatase-like"/>
</dbReference>
<keyword evidence="4 12" id="KW-0963">Cytoplasm</keyword>
<evidence type="ECO:0000256" key="8">
    <source>
        <dbReference type="ARBA" id="ARBA00023102"/>
    </source>
</evidence>
<keyword evidence="15" id="KW-0808">Transferase</keyword>
<evidence type="ECO:0000256" key="10">
    <source>
        <dbReference type="ARBA" id="ARBA00047838"/>
    </source>
</evidence>
<gene>
    <name evidence="15" type="primary">hisH2</name>
    <name evidence="12" type="synonym">hisH</name>
    <name evidence="15" type="ORF">L21SP5_01744</name>
</gene>
<dbReference type="UniPathway" id="UPA00031">
    <property type="reaction ID" value="UER00010"/>
</dbReference>
<accession>A0A0S2HZ96</accession>
<dbReference type="HAMAP" id="MF_00278">
    <property type="entry name" value="HisH"/>
    <property type="match status" value="1"/>
</dbReference>
<dbReference type="GO" id="GO:0000105">
    <property type="term" value="P:L-histidine biosynthetic process"/>
    <property type="evidence" value="ECO:0007669"/>
    <property type="project" value="UniProtKB-UniRule"/>
</dbReference>
<protein>
    <recommendedName>
        <fullName evidence="12">Imidazole glycerol phosphate synthase subunit HisH</fullName>
        <ecNumber evidence="12">4.3.2.10</ecNumber>
    </recommendedName>
    <alternativeName>
        <fullName evidence="12">IGP synthase glutaminase subunit</fullName>
        <ecNumber evidence="12">3.5.1.2</ecNumber>
    </alternativeName>
    <alternativeName>
        <fullName evidence="12">IGP synthase subunit HisH</fullName>
    </alternativeName>
    <alternativeName>
        <fullName evidence="12">ImGP synthase subunit HisH</fullName>
        <shortName evidence="12">IGPS subunit HisH</shortName>
    </alternativeName>
</protein>
<evidence type="ECO:0000256" key="9">
    <source>
        <dbReference type="ARBA" id="ARBA00023239"/>
    </source>
</evidence>
<reference evidence="15 16" key="1">
    <citation type="submission" date="2015-11" db="EMBL/GenBank/DDBJ databases">
        <title>Description and complete genome sequence of a novel strain predominating in hypersaline microbial mats and representing a new family of the Bacteriodetes phylum.</title>
        <authorList>
            <person name="Spring S."/>
            <person name="Bunk B."/>
            <person name="Sproer C."/>
            <person name="Klenk H.-P."/>
        </authorList>
    </citation>
    <scope>NUCLEOTIDE SEQUENCE [LARGE SCALE GENOMIC DNA]</scope>
    <source>
        <strain evidence="15 16">L21-Spi-D4</strain>
    </source>
</reference>
<evidence type="ECO:0000256" key="4">
    <source>
        <dbReference type="ARBA" id="ARBA00022490"/>
    </source>
</evidence>
<evidence type="ECO:0000256" key="5">
    <source>
        <dbReference type="ARBA" id="ARBA00022605"/>
    </source>
</evidence>
<evidence type="ECO:0000313" key="16">
    <source>
        <dbReference type="Proteomes" id="UP000064893"/>
    </source>
</evidence>
<feature type="active site" description="Nucleophile" evidence="12 13">
    <location>
        <position position="77"/>
    </location>
</feature>
<dbReference type="FunFam" id="3.40.50.880:FF:000009">
    <property type="entry name" value="Imidazole glycerol phosphate synthase subunit HisH"/>
    <property type="match status" value="1"/>
</dbReference>
<dbReference type="STRING" id="1307839.L21SP5_01744"/>
<dbReference type="PANTHER" id="PTHR42701:SF1">
    <property type="entry name" value="IMIDAZOLE GLYCEROL PHOSPHATE SYNTHASE SUBUNIT HISH"/>
    <property type="match status" value="1"/>
</dbReference>
<evidence type="ECO:0000259" key="14">
    <source>
        <dbReference type="Pfam" id="PF00117"/>
    </source>
</evidence>
<dbReference type="GO" id="GO:0000107">
    <property type="term" value="F:imidazoleglycerol-phosphate synthase activity"/>
    <property type="evidence" value="ECO:0007669"/>
    <property type="project" value="UniProtKB-UniRule"/>
</dbReference>
<dbReference type="KEGG" id="blq:L21SP5_01744"/>
<evidence type="ECO:0000256" key="12">
    <source>
        <dbReference type="HAMAP-Rule" id="MF_00278"/>
    </source>
</evidence>
<dbReference type="PRINTS" id="PR00097">
    <property type="entry name" value="ANTSNTHASEII"/>
</dbReference>
<comment type="function">
    <text evidence="12">IGPS catalyzes the conversion of PRFAR and glutamine to IGP, AICAR and glutamate. The HisH subunit catalyzes the hydrolysis of glutamine to glutamate and ammonia as part of the synthesis of IGP and AICAR. The resulting ammonia molecule is channeled to the active site of HisF.</text>
</comment>
<evidence type="ECO:0000256" key="1">
    <source>
        <dbReference type="ARBA" id="ARBA00004496"/>
    </source>
</evidence>
<dbReference type="Pfam" id="PF00117">
    <property type="entry name" value="GATase"/>
    <property type="match status" value="1"/>
</dbReference>
<keyword evidence="15" id="KW-0328">Glycosyltransferase</keyword>
<evidence type="ECO:0000313" key="15">
    <source>
        <dbReference type="EMBL" id="ALO15386.1"/>
    </source>
</evidence>
<dbReference type="EC" id="4.3.2.10" evidence="12"/>
<dbReference type="SUPFAM" id="SSF52317">
    <property type="entry name" value="Class I glutamine amidotransferase-like"/>
    <property type="match status" value="1"/>
</dbReference>
<dbReference type="Gene3D" id="3.40.50.880">
    <property type="match status" value="1"/>
</dbReference>
<feature type="domain" description="Glutamine amidotransferase" evidence="14">
    <location>
        <begin position="15"/>
        <end position="191"/>
    </location>
</feature>
<evidence type="ECO:0000256" key="11">
    <source>
        <dbReference type="ARBA" id="ARBA00049534"/>
    </source>
</evidence>
<comment type="subunit">
    <text evidence="3 12">Heterodimer of HisH and HisF.</text>
</comment>
<dbReference type="CDD" id="cd01748">
    <property type="entry name" value="GATase1_IGP_Synthase"/>
    <property type="match status" value="1"/>
</dbReference>
<evidence type="ECO:0000256" key="7">
    <source>
        <dbReference type="ARBA" id="ARBA00022962"/>
    </source>
</evidence>
<comment type="catalytic activity">
    <reaction evidence="11 12">
        <text>L-glutamine + H2O = L-glutamate + NH4(+)</text>
        <dbReference type="Rhea" id="RHEA:15889"/>
        <dbReference type="ChEBI" id="CHEBI:15377"/>
        <dbReference type="ChEBI" id="CHEBI:28938"/>
        <dbReference type="ChEBI" id="CHEBI:29985"/>
        <dbReference type="ChEBI" id="CHEBI:58359"/>
        <dbReference type="EC" id="3.5.1.2"/>
    </reaction>
</comment>
<comment type="catalytic activity">
    <reaction evidence="10 12">
        <text>5-[(5-phospho-1-deoxy-D-ribulos-1-ylimino)methylamino]-1-(5-phospho-beta-D-ribosyl)imidazole-4-carboxamide + L-glutamine = D-erythro-1-(imidazol-4-yl)glycerol 3-phosphate + 5-amino-1-(5-phospho-beta-D-ribosyl)imidazole-4-carboxamide + L-glutamate + H(+)</text>
        <dbReference type="Rhea" id="RHEA:24793"/>
        <dbReference type="ChEBI" id="CHEBI:15378"/>
        <dbReference type="ChEBI" id="CHEBI:29985"/>
        <dbReference type="ChEBI" id="CHEBI:58278"/>
        <dbReference type="ChEBI" id="CHEBI:58359"/>
        <dbReference type="ChEBI" id="CHEBI:58475"/>
        <dbReference type="ChEBI" id="CHEBI:58525"/>
        <dbReference type="EC" id="4.3.2.10"/>
    </reaction>
</comment>
<name>A0A0S2HZ96_9BACT</name>
<organism evidence="15 16">
    <name type="scientific">Salinivirga cyanobacteriivorans</name>
    <dbReference type="NCBI Taxonomy" id="1307839"/>
    <lineage>
        <taxon>Bacteria</taxon>
        <taxon>Pseudomonadati</taxon>
        <taxon>Bacteroidota</taxon>
        <taxon>Bacteroidia</taxon>
        <taxon>Bacteroidales</taxon>
        <taxon>Salinivirgaceae</taxon>
        <taxon>Salinivirga</taxon>
    </lineage>
</organism>
<keyword evidence="9 12" id="KW-0456">Lyase</keyword>
<evidence type="ECO:0000256" key="3">
    <source>
        <dbReference type="ARBA" id="ARBA00011152"/>
    </source>
</evidence>
<keyword evidence="7 12" id="KW-0315">Glutamine amidotransferase</keyword>
<sequence length="194" mass="21644">MKIVIIQYNAGNIQSVDFALQRLGIDAEITADPDKIRKADKVIFPGVGEASGTMKYLKENGLDKVIKSLEQPVLGICLGMQLMCTYSEEGSSTCMDILPAPVKKFSAKPGLKIPHMGWNKVEALNQGIFSVLDQKYVYFVHSYYVPQNKHTKLTSNYDGTFSAAMQYKNFYGVQFHPEKSGEVGAQFLKEFITL</sequence>
<dbReference type="InterPro" id="IPR010139">
    <property type="entry name" value="Imidazole-glycPsynth_HisH"/>
</dbReference>